<dbReference type="Proteomes" id="UP000441032">
    <property type="component" value="Unassembled WGS sequence"/>
</dbReference>
<feature type="domain" description="Thioredoxin" evidence="2">
    <location>
        <begin position="2"/>
        <end position="101"/>
    </location>
</feature>
<organism evidence="3 4">
    <name type="scientific">Ralstonia pickettii</name>
    <name type="common">Burkholderia pickettii</name>
    <dbReference type="NCBI Taxonomy" id="329"/>
    <lineage>
        <taxon>Bacteria</taxon>
        <taxon>Pseudomonadati</taxon>
        <taxon>Pseudomonadota</taxon>
        <taxon>Betaproteobacteria</taxon>
        <taxon>Burkholderiales</taxon>
        <taxon>Burkholderiaceae</taxon>
        <taxon>Ralstonia</taxon>
    </lineage>
</organism>
<protein>
    <submittedName>
        <fullName evidence="3">Thiol reductase thioredoxin</fullName>
    </submittedName>
</protein>
<dbReference type="PANTHER" id="PTHR45663">
    <property type="entry name" value="GEO12009P1"/>
    <property type="match status" value="1"/>
</dbReference>
<name>A0A7X2LCF0_RALPI</name>
<comment type="caution">
    <text evidence="3">The sequence shown here is derived from an EMBL/GenBank/DDBJ whole genome shotgun (WGS) entry which is preliminary data.</text>
</comment>
<gene>
    <name evidence="3" type="ORF">GJQ57_20360</name>
</gene>
<dbReference type="SUPFAM" id="SSF52833">
    <property type="entry name" value="Thioredoxin-like"/>
    <property type="match status" value="1"/>
</dbReference>
<dbReference type="GO" id="GO:0005737">
    <property type="term" value="C:cytoplasm"/>
    <property type="evidence" value="ECO:0007669"/>
    <property type="project" value="TreeGrafter"/>
</dbReference>
<dbReference type="EMBL" id="WJYN01000009">
    <property type="protein sequence ID" value="MRT01002.1"/>
    <property type="molecule type" value="Genomic_DNA"/>
</dbReference>
<evidence type="ECO:0000313" key="4">
    <source>
        <dbReference type="Proteomes" id="UP000441032"/>
    </source>
</evidence>
<dbReference type="GO" id="GO:0015035">
    <property type="term" value="F:protein-disulfide reductase activity"/>
    <property type="evidence" value="ECO:0007669"/>
    <property type="project" value="TreeGrafter"/>
</dbReference>
<dbReference type="InterPro" id="IPR013766">
    <property type="entry name" value="Thioredoxin_domain"/>
</dbReference>
<accession>A0A7X2LCF0</accession>
<dbReference type="PANTHER" id="PTHR45663:SF11">
    <property type="entry name" value="GEO12009P1"/>
    <property type="match status" value="1"/>
</dbReference>
<evidence type="ECO:0000256" key="1">
    <source>
        <dbReference type="SAM" id="MobiDB-lite"/>
    </source>
</evidence>
<dbReference type="AlphaFoldDB" id="A0A7X2LCF0"/>
<reference evidence="3 4" key="1">
    <citation type="submission" date="2019-11" db="EMBL/GenBank/DDBJ databases">
        <title>Phenotypic characterization of an OXA-22 and OXA-60 co-producing Ralstonia pickettii clinical strain.</title>
        <authorList>
            <person name="He F."/>
        </authorList>
    </citation>
    <scope>NUCLEOTIDE SEQUENCE [LARGE SCALE GENOMIC DNA]</scope>
    <source>
        <strain evidence="3 4">PSLESD1</strain>
    </source>
</reference>
<feature type="region of interest" description="Disordered" evidence="1">
    <location>
        <begin position="103"/>
        <end position="122"/>
    </location>
</feature>
<proteinExistence type="predicted"/>
<dbReference type="Pfam" id="PF00085">
    <property type="entry name" value="Thioredoxin"/>
    <property type="match status" value="1"/>
</dbReference>
<sequence>MKIVNDASFQSDVIDASQRNPVVVCFAAEWSHPSQAAVASLAQMESSYAGRATFVTMDFDENQHTADRYGVSVMPGFVVFADCQPRDGWSGVYADTIREKLDQVIPRSSNTPSDAGDRPQRR</sequence>
<dbReference type="InterPro" id="IPR036249">
    <property type="entry name" value="Thioredoxin-like_sf"/>
</dbReference>
<dbReference type="CDD" id="cd02947">
    <property type="entry name" value="TRX_family"/>
    <property type="match status" value="1"/>
</dbReference>
<dbReference type="RefSeq" id="WP_154208272.1">
    <property type="nucleotide sequence ID" value="NZ_WJYN01000009.1"/>
</dbReference>
<evidence type="ECO:0000259" key="2">
    <source>
        <dbReference type="Pfam" id="PF00085"/>
    </source>
</evidence>
<dbReference type="Gene3D" id="3.40.30.10">
    <property type="entry name" value="Glutaredoxin"/>
    <property type="match status" value="1"/>
</dbReference>
<evidence type="ECO:0000313" key="3">
    <source>
        <dbReference type="EMBL" id="MRT01002.1"/>
    </source>
</evidence>